<keyword evidence="1" id="KW-0472">Membrane</keyword>
<dbReference type="RefSeq" id="WP_013015472.1">
    <property type="nucleotide sequence ID" value="NC_013947.1"/>
</dbReference>
<dbReference type="STRING" id="446470.Snas_0181"/>
<proteinExistence type="predicted"/>
<feature type="transmembrane region" description="Helical" evidence="1">
    <location>
        <begin position="141"/>
        <end position="161"/>
    </location>
</feature>
<dbReference type="HOGENOM" id="CLU_849775_0_0_11"/>
<dbReference type="EMBL" id="CP001778">
    <property type="protein sequence ID" value="ADD39901.1"/>
    <property type="molecule type" value="Genomic_DNA"/>
</dbReference>
<reference evidence="2 3" key="1">
    <citation type="journal article" date="2009" name="Stand. Genomic Sci.">
        <title>Complete genome sequence of Stackebrandtia nassauensis type strain (LLR-40K-21).</title>
        <authorList>
            <person name="Munk C."/>
            <person name="Lapidus A."/>
            <person name="Copeland A."/>
            <person name="Jando M."/>
            <person name="Mayilraj S."/>
            <person name="Glavina Del Rio T."/>
            <person name="Nolan M."/>
            <person name="Chen F."/>
            <person name="Lucas S."/>
            <person name="Tice H."/>
            <person name="Cheng J.F."/>
            <person name="Han C."/>
            <person name="Detter J.C."/>
            <person name="Bruce D."/>
            <person name="Goodwin L."/>
            <person name="Chain P."/>
            <person name="Pitluck S."/>
            <person name="Goker M."/>
            <person name="Ovchinikova G."/>
            <person name="Pati A."/>
            <person name="Ivanova N."/>
            <person name="Mavromatis K."/>
            <person name="Chen A."/>
            <person name="Palaniappan K."/>
            <person name="Land M."/>
            <person name="Hauser L."/>
            <person name="Chang Y.J."/>
            <person name="Jeffries C.D."/>
            <person name="Bristow J."/>
            <person name="Eisen J.A."/>
            <person name="Markowitz V."/>
            <person name="Hugenholtz P."/>
            <person name="Kyrpides N.C."/>
            <person name="Klenk H.P."/>
        </authorList>
    </citation>
    <scope>NUCLEOTIDE SEQUENCE [LARGE SCALE GENOMIC DNA]</scope>
    <source>
        <strain evidence="3">DSM 44728 / CIP 108903 / NRRL B-16338 / NBRC 102104 / LLR-40K-21</strain>
    </source>
</reference>
<sequence>MTTNHEVLEQRYRRLLRVYPGRYRRERGEEIVGTYMDCAAEDRKRPTLADVGDIAKAGLLQRLRHAPEGLPGGMRVAAAAALSVVTAVSFVFTLRVEMSPPPGGTEFDTFGAFQSPAVILWALWMAVGLSAAFLPGRVTRGLVLVPMAATLAYIPIAYLTYYASPPMFSVIPLAVFGALVLAWPKTPHWTMRVAPPVSLLLALGAFGITEPHRTYRTGDVVLDLPVLVLLALGAIVIAGVVEYFTRRTTRTLWAASVLLLPAVWFATYSLAGTRMSAGDWNVAASGTYVTTAVNFGLMALAIPLVALAWSHWRAAKR</sequence>
<gene>
    <name evidence="2" type="ordered locus">Snas_0181</name>
</gene>
<feature type="transmembrane region" description="Helical" evidence="1">
    <location>
        <begin position="220"/>
        <end position="244"/>
    </location>
</feature>
<keyword evidence="3" id="KW-1185">Reference proteome</keyword>
<dbReference type="eggNOG" id="ENOG5033C4C">
    <property type="taxonomic scope" value="Bacteria"/>
</dbReference>
<feature type="transmembrane region" description="Helical" evidence="1">
    <location>
        <begin position="291"/>
        <end position="312"/>
    </location>
</feature>
<feature type="transmembrane region" description="Helical" evidence="1">
    <location>
        <begin position="191"/>
        <end position="208"/>
    </location>
</feature>
<evidence type="ECO:0000313" key="3">
    <source>
        <dbReference type="Proteomes" id="UP000000844"/>
    </source>
</evidence>
<dbReference type="OrthoDB" id="3406023at2"/>
<feature type="transmembrane region" description="Helical" evidence="1">
    <location>
        <begin position="167"/>
        <end position="184"/>
    </location>
</feature>
<evidence type="ECO:0000256" key="1">
    <source>
        <dbReference type="SAM" id="Phobius"/>
    </source>
</evidence>
<protein>
    <submittedName>
        <fullName evidence="2">Uncharacterized protein</fullName>
    </submittedName>
</protein>
<keyword evidence="1" id="KW-1133">Transmembrane helix</keyword>
<dbReference type="AlphaFoldDB" id="D3Q1Q3"/>
<feature type="transmembrane region" description="Helical" evidence="1">
    <location>
        <begin position="72"/>
        <end position="92"/>
    </location>
</feature>
<name>D3Q1Q3_STANL</name>
<organism evidence="2 3">
    <name type="scientific">Stackebrandtia nassauensis (strain DSM 44728 / CIP 108903 / NRRL B-16338 / NBRC 102104 / LLR-40K-21)</name>
    <dbReference type="NCBI Taxonomy" id="446470"/>
    <lineage>
        <taxon>Bacteria</taxon>
        <taxon>Bacillati</taxon>
        <taxon>Actinomycetota</taxon>
        <taxon>Actinomycetes</taxon>
        <taxon>Glycomycetales</taxon>
        <taxon>Glycomycetaceae</taxon>
        <taxon>Stackebrandtia</taxon>
    </lineage>
</organism>
<feature type="transmembrane region" description="Helical" evidence="1">
    <location>
        <begin position="112"/>
        <end position="134"/>
    </location>
</feature>
<feature type="transmembrane region" description="Helical" evidence="1">
    <location>
        <begin position="251"/>
        <end position="271"/>
    </location>
</feature>
<keyword evidence="1" id="KW-0812">Transmembrane</keyword>
<accession>D3Q1Q3</accession>
<dbReference type="Proteomes" id="UP000000844">
    <property type="component" value="Chromosome"/>
</dbReference>
<dbReference type="KEGG" id="sna:Snas_0181"/>
<evidence type="ECO:0000313" key="2">
    <source>
        <dbReference type="EMBL" id="ADD39901.1"/>
    </source>
</evidence>